<dbReference type="PANTHER" id="PTHR35340:SF5">
    <property type="entry name" value="ASST-DOMAIN-CONTAINING PROTEIN"/>
    <property type="match status" value="1"/>
</dbReference>
<dbReference type="PANTHER" id="PTHR35340">
    <property type="entry name" value="PQQ ENZYME REPEAT PROTEIN-RELATED"/>
    <property type="match status" value="1"/>
</dbReference>
<keyword evidence="2" id="KW-0732">Signal</keyword>
<feature type="chain" id="PRO_5040875584" evidence="2">
    <location>
        <begin position="23"/>
        <end position="559"/>
    </location>
</feature>
<accession>A0A9W8P5S9</accession>
<evidence type="ECO:0000313" key="3">
    <source>
        <dbReference type="EMBL" id="KAJ3747427.1"/>
    </source>
</evidence>
<dbReference type="Proteomes" id="UP001142393">
    <property type="component" value="Unassembled WGS sequence"/>
</dbReference>
<feature type="compositionally biased region" description="Low complexity" evidence="1">
    <location>
        <begin position="514"/>
        <end position="535"/>
    </location>
</feature>
<evidence type="ECO:0000256" key="1">
    <source>
        <dbReference type="SAM" id="MobiDB-lite"/>
    </source>
</evidence>
<protein>
    <submittedName>
        <fullName evidence="3">ASST-domain-containing protein</fullName>
    </submittedName>
</protein>
<organism evidence="3 4">
    <name type="scientific">Lentinula detonsa</name>
    <dbReference type="NCBI Taxonomy" id="2804962"/>
    <lineage>
        <taxon>Eukaryota</taxon>
        <taxon>Fungi</taxon>
        <taxon>Dikarya</taxon>
        <taxon>Basidiomycota</taxon>
        <taxon>Agaricomycotina</taxon>
        <taxon>Agaricomycetes</taxon>
        <taxon>Agaricomycetidae</taxon>
        <taxon>Agaricales</taxon>
        <taxon>Marasmiineae</taxon>
        <taxon>Omphalotaceae</taxon>
        <taxon>Lentinula</taxon>
    </lineage>
</organism>
<comment type="caution">
    <text evidence="3">The sequence shown here is derived from an EMBL/GenBank/DDBJ whole genome shotgun (WGS) entry which is preliminary data.</text>
</comment>
<dbReference type="Pfam" id="PF14269">
    <property type="entry name" value="Arylsulfotran_2"/>
    <property type="match status" value="1"/>
</dbReference>
<evidence type="ECO:0000256" key="2">
    <source>
        <dbReference type="SAM" id="SignalP"/>
    </source>
</evidence>
<evidence type="ECO:0000313" key="4">
    <source>
        <dbReference type="Proteomes" id="UP001142393"/>
    </source>
</evidence>
<sequence>MQPLRNFLSFLCLGALSWKAVAGTTYFQSSDYSGGALGLGPYQTYKSSSSTPSAWNFVVPYNDSTSDQIESGLIFVAPRGTNVNSPGALIYDKTGELIWDGTHFGQTLTFKMATYKGDSVILLWTGSVAGSGVGSGYDLILNNKYEIIANFTAVNLNGSLADFHDIEMTSNNTALITAYQAKTWDLSAFNITDGWLLDSIAQEVDPSNGSALFTWIASDHVDPSSCFASPGTTGTSADNPWDFFHINSIDKDSAGNYLISSRHCHAVYYVASSGDIIWTMGGHNSTLTASDGTTFAWQHDVRWHNDETQISLFDNEGTAWELDSSNSRGLLLDFDASNNSFSTNKQWIPYNVTVSESQGNVGILDSGNTLIGWGQIPYFSEYDANGQFLYVVQFGVGDVQSYRAYHYNWTATPNTRPSVFVETDGSNTTVYTSWNGATEVDTWQLSGSTADSPQLAIPISNTSRSGFETAVSVTDSTKNFTYFQVAALNSDKKIIAYSNFTASDGSQQDPAANQTVDSSSSSGSNSTGSSSSSGSNQVVVDSRIITAVFVAVWTLAFIV</sequence>
<feature type="signal peptide" evidence="2">
    <location>
        <begin position="1"/>
        <end position="22"/>
    </location>
</feature>
<dbReference type="AlphaFoldDB" id="A0A9W8P5S9"/>
<dbReference type="InterPro" id="IPR053143">
    <property type="entry name" value="Arylsulfate_ST"/>
</dbReference>
<proteinExistence type="predicted"/>
<feature type="region of interest" description="Disordered" evidence="1">
    <location>
        <begin position="504"/>
        <end position="535"/>
    </location>
</feature>
<dbReference type="InterPro" id="IPR039535">
    <property type="entry name" value="ASST-like"/>
</dbReference>
<feature type="compositionally biased region" description="Polar residues" evidence="1">
    <location>
        <begin position="504"/>
        <end position="513"/>
    </location>
</feature>
<reference evidence="3 4" key="1">
    <citation type="journal article" date="2023" name="Proc. Natl. Acad. Sci. U.S.A.">
        <title>A global phylogenomic analysis of the shiitake genus Lentinula.</title>
        <authorList>
            <person name="Sierra-Patev S."/>
            <person name="Min B."/>
            <person name="Naranjo-Ortiz M."/>
            <person name="Looney B."/>
            <person name="Konkel Z."/>
            <person name="Slot J.C."/>
            <person name="Sakamoto Y."/>
            <person name="Steenwyk J.L."/>
            <person name="Rokas A."/>
            <person name="Carro J."/>
            <person name="Camarero S."/>
            <person name="Ferreira P."/>
            <person name="Molpeceres G."/>
            <person name="Ruiz-Duenas F.J."/>
            <person name="Serrano A."/>
            <person name="Henrissat B."/>
            <person name="Drula E."/>
            <person name="Hughes K.W."/>
            <person name="Mata J.L."/>
            <person name="Ishikawa N.K."/>
            <person name="Vargas-Isla R."/>
            <person name="Ushijima S."/>
            <person name="Smith C.A."/>
            <person name="Donoghue J."/>
            <person name="Ahrendt S."/>
            <person name="Andreopoulos W."/>
            <person name="He G."/>
            <person name="LaButti K."/>
            <person name="Lipzen A."/>
            <person name="Ng V."/>
            <person name="Riley R."/>
            <person name="Sandor L."/>
            <person name="Barry K."/>
            <person name="Martinez A.T."/>
            <person name="Xiao Y."/>
            <person name="Gibbons J.G."/>
            <person name="Terashima K."/>
            <person name="Grigoriev I.V."/>
            <person name="Hibbett D."/>
        </authorList>
    </citation>
    <scope>NUCLEOTIDE SEQUENCE [LARGE SCALE GENOMIC DNA]</scope>
    <source>
        <strain evidence="3 4">TFB7810</strain>
    </source>
</reference>
<gene>
    <name evidence="3" type="ORF">DFH05DRAFT_1392196</name>
</gene>
<name>A0A9W8P5S9_9AGAR</name>
<keyword evidence="4" id="KW-1185">Reference proteome</keyword>
<dbReference type="EMBL" id="JANVFU010000003">
    <property type="protein sequence ID" value="KAJ3747427.1"/>
    <property type="molecule type" value="Genomic_DNA"/>
</dbReference>